<comment type="caution">
    <text evidence="2">The sequence shown here is derived from an EMBL/GenBank/DDBJ whole genome shotgun (WGS) entry which is preliminary data.</text>
</comment>
<reference evidence="2" key="1">
    <citation type="submission" date="2021-02" db="EMBL/GenBank/DDBJ databases">
        <authorList>
            <person name="Nowell W R."/>
        </authorList>
    </citation>
    <scope>NUCLEOTIDE SEQUENCE</scope>
</reference>
<keyword evidence="1" id="KW-0732">Signal</keyword>
<sequence>MNLISFNCGNSSINVFLGYGNGIFYLAYAYMDFDCSSSDVIGDFNGDNHLDVLISLIGPDHFSLMFGDGTGTLGKPQLFNSHHQPLMLALSDFNGDNRMNFVVSDSLTDVSVYLNECI</sequence>
<evidence type="ECO:0000313" key="2">
    <source>
        <dbReference type="EMBL" id="CAF2259923.1"/>
    </source>
</evidence>
<evidence type="ECO:0000256" key="1">
    <source>
        <dbReference type="ARBA" id="ARBA00022729"/>
    </source>
</evidence>
<organism evidence="2 3">
    <name type="scientific">Rotaria magnacalcarata</name>
    <dbReference type="NCBI Taxonomy" id="392030"/>
    <lineage>
        <taxon>Eukaryota</taxon>
        <taxon>Metazoa</taxon>
        <taxon>Spiralia</taxon>
        <taxon>Gnathifera</taxon>
        <taxon>Rotifera</taxon>
        <taxon>Eurotatoria</taxon>
        <taxon>Bdelloidea</taxon>
        <taxon>Philodinida</taxon>
        <taxon>Philodinidae</taxon>
        <taxon>Rotaria</taxon>
    </lineage>
</organism>
<evidence type="ECO:0008006" key="4">
    <source>
        <dbReference type="Google" id="ProtNLM"/>
    </source>
</evidence>
<proteinExistence type="predicted"/>
<dbReference type="InterPro" id="IPR028994">
    <property type="entry name" value="Integrin_alpha_N"/>
</dbReference>
<dbReference type="Pfam" id="PF13517">
    <property type="entry name" value="FG-GAP_3"/>
    <property type="match status" value="1"/>
</dbReference>
<dbReference type="SUPFAM" id="SSF69318">
    <property type="entry name" value="Integrin alpha N-terminal domain"/>
    <property type="match status" value="1"/>
</dbReference>
<evidence type="ECO:0000313" key="3">
    <source>
        <dbReference type="Proteomes" id="UP000663887"/>
    </source>
</evidence>
<gene>
    <name evidence="2" type="ORF">XDN619_LOCUS36030</name>
</gene>
<dbReference type="AlphaFoldDB" id="A0A817ALK1"/>
<dbReference type="Proteomes" id="UP000663887">
    <property type="component" value="Unassembled WGS sequence"/>
</dbReference>
<name>A0A817ALK1_9BILA</name>
<dbReference type="EMBL" id="CAJNRG010018571">
    <property type="protein sequence ID" value="CAF2259923.1"/>
    <property type="molecule type" value="Genomic_DNA"/>
</dbReference>
<dbReference type="InterPro" id="IPR013517">
    <property type="entry name" value="FG-GAP"/>
</dbReference>
<protein>
    <recommendedName>
        <fullName evidence="4">VCBS repeat-containing protein</fullName>
    </recommendedName>
</protein>
<accession>A0A817ALK1</accession>